<dbReference type="SUPFAM" id="SSF54909">
    <property type="entry name" value="Dimeric alpha+beta barrel"/>
    <property type="match status" value="1"/>
</dbReference>
<evidence type="ECO:0000259" key="1">
    <source>
        <dbReference type="Pfam" id="PF07978"/>
    </source>
</evidence>
<dbReference type="EMBL" id="JASNJD010000002">
    <property type="protein sequence ID" value="MDK3016843.1"/>
    <property type="molecule type" value="Genomic_DNA"/>
</dbReference>
<gene>
    <name evidence="2" type="ORF">QO033_04090</name>
</gene>
<protein>
    <submittedName>
        <fullName evidence="2">NIPSNAP family protein</fullName>
    </submittedName>
</protein>
<organism evidence="2 3">
    <name type="scientific">Pseudodonghicola flavimaris</name>
    <dbReference type="NCBI Taxonomy" id="3050036"/>
    <lineage>
        <taxon>Bacteria</taxon>
        <taxon>Pseudomonadati</taxon>
        <taxon>Pseudomonadota</taxon>
        <taxon>Alphaproteobacteria</taxon>
        <taxon>Rhodobacterales</taxon>
        <taxon>Paracoccaceae</taxon>
        <taxon>Pseudodonghicola</taxon>
    </lineage>
</organism>
<evidence type="ECO:0000313" key="2">
    <source>
        <dbReference type="EMBL" id="MDK3016843.1"/>
    </source>
</evidence>
<sequence>MINEIREYTPMPGRLGDVIDLFGTVLIPLFRRHGMEVVQAGVTTIGDSCFNELVYTMRFSDLAEMERKWAAFLTDPEWPAALAEREKSGPLYQAIRRRVVDTGAFDSLLDGATA</sequence>
<dbReference type="Proteomes" id="UP001243757">
    <property type="component" value="Unassembled WGS sequence"/>
</dbReference>
<proteinExistence type="predicted"/>
<reference evidence="2 3" key="1">
    <citation type="submission" date="2023-05" db="EMBL/GenBank/DDBJ databases">
        <title>Pseudodonghicola sp. nov.</title>
        <authorList>
            <person name="Huang J."/>
        </authorList>
    </citation>
    <scope>NUCLEOTIDE SEQUENCE [LARGE SCALE GENOMIC DNA]</scope>
    <source>
        <strain evidence="2 3">IC7</strain>
    </source>
</reference>
<comment type="caution">
    <text evidence="2">The sequence shown here is derived from an EMBL/GenBank/DDBJ whole genome shotgun (WGS) entry which is preliminary data.</text>
</comment>
<evidence type="ECO:0000313" key="3">
    <source>
        <dbReference type="Proteomes" id="UP001243757"/>
    </source>
</evidence>
<accession>A0ABT7EWX6</accession>
<dbReference type="InterPro" id="IPR011008">
    <property type="entry name" value="Dimeric_a/b-barrel"/>
</dbReference>
<keyword evidence="3" id="KW-1185">Reference proteome</keyword>
<dbReference type="RefSeq" id="WP_284479656.1">
    <property type="nucleotide sequence ID" value="NZ_JASNJD010000002.1"/>
</dbReference>
<name>A0ABT7EWX6_9RHOB</name>
<dbReference type="InterPro" id="IPR012577">
    <property type="entry name" value="NIPSNAP"/>
</dbReference>
<dbReference type="Pfam" id="PF07978">
    <property type="entry name" value="NIPSNAP"/>
    <property type="match status" value="1"/>
</dbReference>
<feature type="domain" description="NIPSNAP" evidence="1">
    <location>
        <begin position="4"/>
        <end position="99"/>
    </location>
</feature>
<dbReference type="Gene3D" id="3.30.70.100">
    <property type="match status" value="1"/>
</dbReference>